<keyword evidence="1" id="KW-0472">Membrane</keyword>
<evidence type="ECO:0000313" key="3">
    <source>
        <dbReference type="Proteomes" id="UP000191812"/>
    </source>
</evidence>
<sequence>MTLQVFSRNNQRSKVIGLAGSVFFQFFALAAQIAVIANLYWMMSKFCKYYLEV</sequence>
<evidence type="ECO:0000256" key="1">
    <source>
        <dbReference type="SAM" id="Phobius"/>
    </source>
</evidence>
<protein>
    <submittedName>
        <fullName evidence="2">Uncharacterized protein</fullName>
    </submittedName>
</protein>
<feature type="transmembrane region" description="Helical" evidence="1">
    <location>
        <begin position="15"/>
        <end position="41"/>
    </location>
</feature>
<dbReference type="EMBL" id="FBWH01000008">
    <property type="protein sequence ID" value="CUX10181.1"/>
    <property type="molecule type" value="Genomic_DNA"/>
</dbReference>
<keyword evidence="1" id="KW-1133">Transmembrane helix</keyword>
<reference evidence="2 3" key="1">
    <citation type="submission" date="2016-01" db="EMBL/GenBank/DDBJ databases">
        <authorList>
            <person name="Regsiter A."/>
            <person name="william w."/>
        </authorList>
    </citation>
    <scope>NUCLEOTIDE SEQUENCE [LARGE SCALE GENOMIC DNA]</scope>
    <source>
        <strain evidence="2 3">CFBP 6927</strain>
    </source>
</reference>
<gene>
    <name evidence="2" type="ORF">AGR13a_Cc160055</name>
</gene>
<evidence type="ECO:0000313" key="2">
    <source>
        <dbReference type="EMBL" id="CUX10181.1"/>
    </source>
</evidence>
<accession>A0ABM9VB45</accession>
<proteinExistence type="predicted"/>
<keyword evidence="3" id="KW-1185">Reference proteome</keyword>
<dbReference type="Proteomes" id="UP000191812">
    <property type="component" value="Unassembled WGS sequence"/>
</dbReference>
<name>A0ABM9VB45_9HYPH</name>
<comment type="caution">
    <text evidence="2">The sequence shown here is derived from an EMBL/GenBank/DDBJ whole genome shotgun (WGS) entry which is preliminary data.</text>
</comment>
<organism evidence="2 3">
    <name type="scientific">Agrobacterium genomosp. 13 str. CFBP 6927</name>
    <dbReference type="NCBI Taxonomy" id="1183428"/>
    <lineage>
        <taxon>Bacteria</taxon>
        <taxon>Pseudomonadati</taxon>
        <taxon>Pseudomonadota</taxon>
        <taxon>Alphaproteobacteria</taxon>
        <taxon>Hyphomicrobiales</taxon>
        <taxon>Rhizobiaceae</taxon>
        <taxon>Rhizobium/Agrobacterium group</taxon>
        <taxon>Agrobacterium</taxon>
        <taxon>Agrobacterium tumefaciens complex</taxon>
    </lineage>
</organism>
<keyword evidence="1" id="KW-0812">Transmembrane</keyword>